<organism evidence="1 2">
    <name type="scientific">Eumeta variegata</name>
    <name type="common">Bagworm moth</name>
    <name type="synonym">Eumeta japonica</name>
    <dbReference type="NCBI Taxonomy" id="151549"/>
    <lineage>
        <taxon>Eukaryota</taxon>
        <taxon>Metazoa</taxon>
        <taxon>Ecdysozoa</taxon>
        <taxon>Arthropoda</taxon>
        <taxon>Hexapoda</taxon>
        <taxon>Insecta</taxon>
        <taxon>Pterygota</taxon>
        <taxon>Neoptera</taxon>
        <taxon>Endopterygota</taxon>
        <taxon>Lepidoptera</taxon>
        <taxon>Glossata</taxon>
        <taxon>Ditrysia</taxon>
        <taxon>Tineoidea</taxon>
        <taxon>Psychidae</taxon>
        <taxon>Oiketicinae</taxon>
        <taxon>Eumeta</taxon>
    </lineage>
</organism>
<sequence>MFNRYQQKPDDLELISLAEFAVRHETVSNTFWDNDNGDIELRDQVNESTKYIRLRDNTRKRIRNQAVAEGCFLRRQSELRPLLRNLSLEQFAYAEQVNQQALVQAVALTIVNQDKPRANDAGFRARWNSSTKNGTDLRLGIRTLLIIARLTVDKKTVQRRWFPRTVELFDEERHRLETWHTGAAYHRSTDRGQENGAAAWFPSTVELFDEERHRLQTWHTGAAYHRSTDRGQENGAAALVSEHSGTLRRRTAQT</sequence>
<reference evidence="1 2" key="1">
    <citation type="journal article" date="2019" name="Commun. Biol.">
        <title>The bagworm genome reveals a unique fibroin gene that provides high tensile strength.</title>
        <authorList>
            <person name="Kono N."/>
            <person name="Nakamura H."/>
            <person name="Ohtoshi R."/>
            <person name="Tomita M."/>
            <person name="Numata K."/>
            <person name="Arakawa K."/>
        </authorList>
    </citation>
    <scope>NUCLEOTIDE SEQUENCE [LARGE SCALE GENOMIC DNA]</scope>
</reference>
<accession>A0A4C1SDD8</accession>
<gene>
    <name evidence="1" type="ORF">EVAR_616_1</name>
</gene>
<proteinExistence type="predicted"/>
<dbReference type="AlphaFoldDB" id="A0A4C1SDD8"/>
<dbReference type="Proteomes" id="UP000299102">
    <property type="component" value="Unassembled WGS sequence"/>
</dbReference>
<dbReference type="OrthoDB" id="416437at2759"/>
<comment type="caution">
    <text evidence="1">The sequence shown here is derived from an EMBL/GenBank/DDBJ whole genome shotgun (WGS) entry which is preliminary data.</text>
</comment>
<dbReference type="EMBL" id="BGZK01000003">
    <property type="protein sequence ID" value="GBO99406.1"/>
    <property type="molecule type" value="Genomic_DNA"/>
</dbReference>
<protein>
    <submittedName>
        <fullName evidence="1">Uncharacterized protein</fullName>
    </submittedName>
</protein>
<keyword evidence="2" id="KW-1185">Reference proteome</keyword>
<evidence type="ECO:0000313" key="1">
    <source>
        <dbReference type="EMBL" id="GBO99406.1"/>
    </source>
</evidence>
<evidence type="ECO:0000313" key="2">
    <source>
        <dbReference type="Proteomes" id="UP000299102"/>
    </source>
</evidence>
<name>A0A4C1SDD8_EUMVA</name>